<keyword evidence="2" id="KW-0503">Monooxygenase</keyword>
<dbReference type="InterPro" id="IPR017972">
    <property type="entry name" value="Cyt_P450_CS"/>
</dbReference>
<dbReference type="PANTHER" id="PTHR46696:SF1">
    <property type="entry name" value="CYTOCHROME P450 YJIB-RELATED"/>
    <property type="match status" value="1"/>
</dbReference>
<reference evidence="3" key="1">
    <citation type="submission" date="2022-10" db="EMBL/GenBank/DDBJ databases">
        <title>Streptomyces beihaiensis sp. nov., a chitin degrading actinobacterium, isolated from shrimp pond soil.</title>
        <authorList>
            <person name="Xie J."/>
            <person name="Shen N."/>
        </authorList>
    </citation>
    <scope>NUCLEOTIDE SEQUENCE</scope>
    <source>
        <strain evidence="3">GXMU-J5</strain>
    </source>
</reference>
<comment type="caution">
    <text evidence="3">The sequence shown here is derived from an EMBL/GenBank/DDBJ whole genome shotgun (WGS) entry which is preliminary data.</text>
</comment>
<dbReference type="SUPFAM" id="SSF48264">
    <property type="entry name" value="Cytochrome P450"/>
    <property type="match status" value="1"/>
</dbReference>
<evidence type="ECO:0000256" key="1">
    <source>
        <dbReference type="ARBA" id="ARBA00010617"/>
    </source>
</evidence>
<gene>
    <name evidence="3" type="ORF">OFY01_17510</name>
</gene>
<dbReference type="Proteomes" id="UP001163064">
    <property type="component" value="Unassembled WGS sequence"/>
</dbReference>
<dbReference type="PANTHER" id="PTHR46696">
    <property type="entry name" value="P450, PUTATIVE (EUROFUNG)-RELATED"/>
    <property type="match status" value="1"/>
</dbReference>
<keyword evidence="2" id="KW-0479">Metal-binding</keyword>
<evidence type="ECO:0000313" key="3">
    <source>
        <dbReference type="EMBL" id="MCX3061526.1"/>
    </source>
</evidence>
<dbReference type="InterPro" id="IPR036396">
    <property type="entry name" value="Cyt_P450_sf"/>
</dbReference>
<comment type="similarity">
    <text evidence="1 2">Belongs to the cytochrome P450 family.</text>
</comment>
<keyword evidence="2" id="KW-0408">Iron</keyword>
<keyword evidence="4" id="KW-1185">Reference proteome</keyword>
<sequence length="402" mass="44375">MTAPTTAACPFDFNQALEFDPTMAELAARGPVTRIRLPYGEAEAWLVTSYDGVRRVTTDARFSRAAIVGRDYPRLTPEPIVSPESINVLDPPRSNRMRHVASQAFTRQRVERMRPAIDRVVAELLDEMASHGPPADLVRHLSDPLPMHAISELLGVPAADRAELRGYTTRMLNTSAAKRDQAAEAKARLRSYFADLIAERRRAPGDDLLSTMAAERTPDGDPFLNDDELSVLAVTLILSGNDTATCQISNITYTLLTRPDLLAALTRAPERLPRALDELLRHIPFRKGVGIPRIALEDVELEGTLIREGDYVHVSYLTANRDPAAFAEPDEVDLDRASPSHMTFGWGGHHCVASRLASAELAGAIGSLLTRFPGLRLAVPPEEIRWDTETIRRFPIALPVAW</sequence>
<dbReference type="PROSITE" id="PS00086">
    <property type="entry name" value="CYTOCHROME_P450"/>
    <property type="match status" value="1"/>
</dbReference>
<dbReference type="Pfam" id="PF00067">
    <property type="entry name" value="p450"/>
    <property type="match status" value="1"/>
</dbReference>
<evidence type="ECO:0000256" key="2">
    <source>
        <dbReference type="RuleBase" id="RU000461"/>
    </source>
</evidence>
<proteinExistence type="inferred from homology"/>
<dbReference type="CDD" id="cd11031">
    <property type="entry name" value="Cyp158A-like"/>
    <property type="match status" value="1"/>
</dbReference>
<protein>
    <submittedName>
        <fullName evidence="3">Cytochrome P450</fullName>
    </submittedName>
</protein>
<organism evidence="3 4">
    <name type="scientific">Streptomyces beihaiensis</name>
    <dbReference type="NCBI Taxonomy" id="2984495"/>
    <lineage>
        <taxon>Bacteria</taxon>
        <taxon>Bacillati</taxon>
        <taxon>Actinomycetota</taxon>
        <taxon>Actinomycetes</taxon>
        <taxon>Kitasatosporales</taxon>
        <taxon>Streptomycetaceae</taxon>
        <taxon>Streptomyces</taxon>
    </lineage>
</organism>
<dbReference type="Gene3D" id="1.10.630.10">
    <property type="entry name" value="Cytochrome P450"/>
    <property type="match status" value="1"/>
</dbReference>
<evidence type="ECO:0000313" key="4">
    <source>
        <dbReference type="Proteomes" id="UP001163064"/>
    </source>
</evidence>
<name>A0ABT3TWV0_9ACTN</name>
<accession>A0ABT3TWV0</accession>
<dbReference type="InterPro" id="IPR001128">
    <property type="entry name" value="Cyt_P450"/>
</dbReference>
<dbReference type="PRINTS" id="PR00359">
    <property type="entry name" value="BP450"/>
</dbReference>
<dbReference type="EMBL" id="JAPHNL010000222">
    <property type="protein sequence ID" value="MCX3061526.1"/>
    <property type="molecule type" value="Genomic_DNA"/>
</dbReference>
<keyword evidence="2" id="KW-0349">Heme</keyword>
<keyword evidence="2" id="KW-0560">Oxidoreductase</keyword>
<dbReference type="InterPro" id="IPR002397">
    <property type="entry name" value="Cyt_P450_B"/>
</dbReference>